<keyword evidence="2 8" id="KW-0813">Transport</keyword>
<dbReference type="InterPro" id="IPR012910">
    <property type="entry name" value="Plug_dom"/>
</dbReference>
<dbReference type="RefSeq" id="WP_036867555.1">
    <property type="nucleotide sequence ID" value="NZ_JRNQ01000049.1"/>
</dbReference>
<feature type="signal peptide" evidence="10">
    <location>
        <begin position="1"/>
        <end position="21"/>
    </location>
</feature>
<keyword evidence="13" id="KW-0675">Receptor</keyword>
<keyword evidence="7 8" id="KW-0998">Cell outer membrane</keyword>
<dbReference type="EMBL" id="JRNQ01000049">
    <property type="protein sequence ID" value="KGF44133.1"/>
    <property type="molecule type" value="Genomic_DNA"/>
</dbReference>
<dbReference type="PANTHER" id="PTHR30069:SF42">
    <property type="entry name" value="FERRIC AEROBACTIN RECEPTOR"/>
    <property type="match status" value="1"/>
</dbReference>
<name>A0A096AAJ3_9BACT</name>
<keyword evidence="5 9" id="KW-0798">TonB box</keyword>
<protein>
    <submittedName>
        <fullName evidence="13">TonB-dependent receptor</fullName>
    </submittedName>
</protein>
<evidence type="ECO:0000256" key="6">
    <source>
        <dbReference type="ARBA" id="ARBA00023136"/>
    </source>
</evidence>
<evidence type="ECO:0000259" key="11">
    <source>
        <dbReference type="Pfam" id="PF00593"/>
    </source>
</evidence>
<dbReference type="InterPro" id="IPR037066">
    <property type="entry name" value="Plug_dom_sf"/>
</dbReference>
<dbReference type="Proteomes" id="UP000029525">
    <property type="component" value="Unassembled WGS sequence"/>
</dbReference>
<dbReference type="GO" id="GO:0044718">
    <property type="term" value="P:siderophore transmembrane transport"/>
    <property type="evidence" value="ECO:0007669"/>
    <property type="project" value="TreeGrafter"/>
</dbReference>
<dbReference type="InterPro" id="IPR000531">
    <property type="entry name" value="Beta-barrel_TonB"/>
</dbReference>
<keyword evidence="6 8" id="KW-0472">Membrane</keyword>
<keyword evidence="10" id="KW-0732">Signal</keyword>
<evidence type="ECO:0000313" key="14">
    <source>
        <dbReference type="Proteomes" id="UP000029525"/>
    </source>
</evidence>
<evidence type="ECO:0000256" key="3">
    <source>
        <dbReference type="ARBA" id="ARBA00022452"/>
    </source>
</evidence>
<feature type="domain" description="TonB-dependent receptor-like beta-barrel" evidence="11">
    <location>
        <begin position="231"/>
        <end position="676"/>
    </location>
</feature>
<evidence type="ECO:0000256" key="5">
    <source>
        <dbReference type="ARBA" id="ARBA00023077"/>
    </source>
</evidence>
<evidence type="ECO:0000256" key="2">
    <source>
        <dbReference type="ARBA" id="ARBA00022448"/>
    </source>
</evidence>
<keyword evidence="4 8" id="KW-0812">Transmembrane</keyword>
<evidence type="ECO:0000313" key="13">
    <source>
        <dbReference type="EMBL" id="KGF44133.1"/>
    </source>
</evidence>
<proteinExistence type="inferred from homology"/>
<evidence type="ECO:0000256" key="1">
    <source>
        <dbReference type="ARBA" id="ARBA00004571"/>
    </source>
</evidence>
<evidence type="ECO:0000256" key="4">
    <source>
        <dbReference type="ARBA" id="ARBA00022692"/>
    </source>
</evidence>
<dbReference type="AlphaFoldDB" id="A0A096AAJ3"/>
<dbReference type="PANTHER" id="PTHR30069">
    <property type="entry name" value="TONB-DEPENDENT OUTER MEMBRANE RECEPTOR"/>
    <property type="match status" value="1"/>
</dbReference>
<dbReference type="PROSITE" id="PS52016">
    <property type="entry name" value="TONB_DEPENDENT_REC_3"/>
    <property type="match status" value="1"/>
</dbReference>
<comment type="subcellular location">
    <subcellularLocation>
        <location evidence="1 8">Cell outer membrane</location>
        <topology evidence="1 8">Multi-pass membrane protein</topology>
    </subcellularLocation>
</comment>
<dbReference type="InterPro" id="IPR036942">
    <property type="entry name" value="Beta-barrel_TonB_sf"/>
</dbReference>
<evidence type="ECO:0000256" key="7">
    <source>
        <dbReference type="ARBA" id="ARBA00023237"/>
    </source>
</evidence>
<dbReference type="SUPFAM" id="SSF56935">
    <property type="entry name" value="Porins"/>
    <property type="match status" value="1"/>
</dbReference>
<dbReference type="Gene3D" id="2.170.130.10">
    <property type="entry name" value="TonB-dependent receptor, plug domain"/>
    <property type="match status" value="1"/>
</dbReference>
<reference evidence="13 14" key="1">
    <citation type="submission" date="2014-07" db="EMBL/GenBank/DDBJ databases">
        <authorList>
            <person name="McCorrison J."/>
            <person name="Sanka R."/>
            <person name="Torralba M."/>
            <person name="Gillis M."/>
            <person name="Haft D.H."/>
            <person name="Methe B."/>
            <person name="Sutton G."/>
            <person name="Nelson K.E."/>
        </authorList>
    </citation>
    <scope>NUCLEOTIDE SEQUENCE [LARGE SCALE GENOMIC DNA]</scope>
    <source>
        <strain evidence="13 14">DNF00320</strain>
    </source>
</reference>
<gene>
    <name evidence="13" type="ORF">HMPREF0647_07790</name>
</gene>
<comment type="caution">
    <text evidence="13">The sequence shown here is derived from an EMBL/GenBank/DDBJ whole genome shotgun (WGS) entry which is preliminary data.</text>
</comment>
<dbReference type="Pfam" id="PF00593">
    <property type="entry name" value="TonB_dep_Rec_b-barrel"/>
    <property type="match status" value="1"/>
</dbReference>
<dbReference type="Gene3D" id="2.40.170.20">
    <property type="entry name" value="TonB-dependent receptor, beta-barrel domain"/>
    <property type="match status" value="1"/>
</dbReference>
<dbReference type="GO" id="GO:0009279">
    <property type="term" value="C:cell outer membrane"/>
    <property type="evidence" value="ECO:0007669"/>
    <property type="project" value="UniProtKB-SubCell"/>
</dbReference>
<evidence type="ECO:0000256" key="10">
    <source>
        <dbReference type="SAM" id="SignalP"/>
    </source>
</evidence>
<dbReference type="GO" id="GO:0015344">
    <property type="term" value="F:siderophore uptake transmembrane transporter activity"/>
    <property type="evidence" value="ECO:0007669"/>
    <property type="project" value="TreeGrafter"/>
</dbReference>
<dbReference type="OrthoDB" id="8670144at2"/>
<feature type="chain" id="PRO_5001923515" evidence="10">
    <location>
        <begin position="22"/>
        <end position="711"/>
    </location>
</feature>
<feature type="domain" description="TonB-dependent receptor plug" evidence="12">
    <location>
        <begin position="48"/>
        <end position="151"/>
    </location>
</feature>
<keyword evidence="3 8" id="KW-1134">Transmembrane beta strand</keyword>
<evidence type="ECO:0000259" key="12">
    <source>
        <dbReference type="Pfam" id="PF07715"/>
    </source>
</evidence>
<evidence type="ECO:0000256" key="9">
    <source>
        <dbReference type="RuleBase" id="RU003357"/>
    </source>
</evidence>
<dbReference type="InterPro" id="IPR039426">
    <property type="entry name" value="TonB-dep_rcpt-like"/>
</dbReference>
<organism evidence="13 14">
    <name type="scientific">Prevotella bivia DNF00320</name>
    <dbReference type="NCBI Taxonomy" id="1401068"/>
    <lineage>
        <taxon>Bacteria</taxon>
        <taxon>Pseudomonadati</taxon>
        <taxon>Bacteroidota</taxon>
        <taxon>Bacteroidia</taxon>
        <taxon>Bacteroidales</taxon>
        <taxon>Prevotellaceae</taxon>
        <taxon>Prevotella</taxon>
    </lineage>
</organism>
<comment type="similarity">
    <text evidence="8 9">Belongs to the TonB-dependent receptor family.</text>
</comment>
<sequence>MTKKNYLLLGMAALAYTNSYANDITKVDSTLLLKEIVISTTRIPEIKSNAATTVTIIDQKQIAQMSKAETDISHLLGLLTPGMALASNTTSSRTQSLRGRSALVLIDGIPQSTPLRSTDRDIRSLDVSAIDHIEIIKGATSLYGNGAIGGVINIITKKNTTKKTFAGQSSLSGSTYNFYHGSNGMGYRFNQQFYGSINKLSYLVSGTLSKTGSSIDGDGEYISPRYGLGDTYTSNALVKLGYAFSPKNSIEFMYNFYRSLQHTSLIQQKGEYLKTPAIGILGDKDPQASDEGTRYNHNAYLKFTSRKLFANTDFEASLYGTSLYTIFDFRKHNPKKPRWEETSGQAAIKDQKFGFRSQFNTLLTFSDNSFTRLVYGFDYLLDKTSQPLVDGRYWVPNLTSNNEAIFLQTKTTLSKDLNIKVGARYDIIDVNVPNYDILRTKKSAPEVHVKGGNLKYNNLSFNAGISYNKYRAFQPFIAYSQGFSIFDLGRTLRAAKEDVLSKILTEPVKTDNYEIGAYSDINRWLQLNGAFFYTYSKLGSDLKINEAGFWEVNRTPQKVYGIELNADAQLLNNLKAGANFTWFEGKIKDTYGQWSRYMSNISIPAAKFAMYIDYSPVKNAYLQLHYIHSGNRDRFKPINDGKYNEGEGKISSFNLLNFTAGYKLNSWDINLGISNLLNNTYYTTTSMLMARDAEYAHADGRKISLTVTFKY</sequence>
<evidence type="ECO:0000256" key="8">
    <source>
        <dbReference type="PROSITE-ProRule" id="PRU01360"/>
    </source>
</evidence>
<dbReference type="Pfam" id="PF07715">
    <property type="entry name" value="Plug"/>
    <property type="match status" value="1"/>
</dbReference>
<accession>A0A096AAJ3</accession>